<dbReference type="OrthoDB" id="534348at2759"/>
<dbReference type="HAMAP" id="MF_00317">
    <property type="entry name" value="DNApol_clamp_arch"/>
    <property type="match status" value="1"/>
</dbReference>
<evidence type="ECO:0000256" key="7">
    <source>
        <dbReference type="RuleBase" id="RU000641"/>
    </source>
</evidence>
<dbReference type="InterPro" id="IPR000730">
    <property type="entry name" value="Pr_cel_nuc_antig"/>
</dbReference>
<dbReference type="GO" id="GO:0072702">
    <property type="term" value="P:response to methyl methanesulfonate"/>
    <property type="evidence" value="ECO:0007669"/>
    <property type="project" value="UniProtKB-ARBA"/>
</dbReference>
<evidence type="ECO:0000313" key="11">
    <source>
        <dbReference type="EMBL" id="OQV16446.1"/>
    </source>
</evidence>
<comment type="caution">
    <text evidence="11">The sequence shown here is derived from an EMBL/GenBank/DDBJ whole genome shotgun (WGS) entry which is preliminary data.</text>
</comment>
<dbReference type="PANTHER" id="PTHR11352">
    <property type="entry name" value="PROLIFERATING CELL NUCLEAR ANTIGEN"/>
    <property type="match status" value="1"/>
</dbReference>
<dbReference type="GO" id="GO:0006272">
    <property type="term" value="P:leading strand elongation"/>
    <property type="evidence" value="ECO:0007669"/>
    <property type="project" value="TreeGrafter"/>
</dbReference>
<dbReference type="GO" id="GO:0030337">
    <property type="term" value="F:DNA polymerase processivity factor activity"/>
    <property type="evidence" value="ECO:0007669"/>
    <property type="project" value="InterPro"/>
</dbReference>
<dbReference type="InterPro" id="IPR022659">
    <property type="entry name" value="Pr_cel_nuc_antig_CS"/>
</dbReference>
<dbReference type="CDD" id="cd00577">
    <property type="entry name" value="PCNA"/>
    <property type="match status" value="1"/>
</dbReference>
<evidence type="ECO:0000259" key="9">
    <source>
        <dbReference type="Pfam" id="PF00705"/>
    </source>
</evidence>
<comment type="similarity">
    <text evidence="2 8">Belongs to the PCNA family.</text>
</comment>
<protein>
    <recommendedName>
        <fullName evidence="7">DNA sliding clamp PCNA</fullName>
    </recommendedName>
</protein>
<evidence type="ECO:0000256" key="3">
    <source>
        <dbReference type="ARBA" id="ARBA00022705"/>
    </source>
</evidence>
<dbReference type="InterPro" id="IPR046938">
    <property type="entry name" value="DNA_clamp_sf"/>
</dbReference>
<comment type="subcellular location">
    <subcellularLocation>
        <location evidence="1 7">Nucleus</location>
    </subcellularLocation>
</comment>
<evidence type="ECO:0000259" key="10">
    <source>
        <dbReference type="Pfam" id="PF02747"/>
    </source>
</evidence>
<dbReference type="GO" id="GO:0042542">
    <property type="term" value="P:response to hydrogen peroxide"/>
    <property type="evidence" value="ECO:0007669"/>
    <property type="project" value="UniProtKB-ARBA"/>
</dbReference>
<dbReference type="Proteomes" id="UP000192578">
    <property type="component" value="Unassembled WGS sequence"/>
</dbReference>
<dbReference type="FunFam" id="3.70.10.10:FF:000001">
    <property type="entry name" value="Proliferating cell nuclear antigen"/>
    <property type="match status" value="1"/>
</dbReference>
<reference evidence="12" key="1">
    <citation type="submission" date="2017-01" db="EMBL/GenBank/DDBJ databases">
        <title>Comparative genomics of anhydrobiosis in the tardigrade Hypsibius dujardini.</title>
        <authorList>
            <person name="Yoshida Y."/>
            <person name="Koutsovoulos G."/>
            <person name="Laetsch D."/>
            <person name="Stevens L."/>
            <person name="Kumar S."/>
            <person name="Horikawa D."/>
            <person name="Ishino K."/>
            <person name="Komine S."/>
            <person name="Tomita M."/>
            <person name="Blaxter M."/>
            <person name="Arakawa K."/>
        </authorList>
    </citation>
    <scope>NUCLEOTIDE SEQUENCE [LARGE SCALE GENOMIC DNA]</scope>
    <source>
        <strain evidence="12">Z151</strain>
    </source>
</reference>
<proteinExistence type="inferred from homology"/>
<dbReference type="Gene3D" id="3.70.10.10">
    <property type="match status" value="1"/>
</dbReference>
<comment type="function">
    <text evidence="7">This protein is an auxiliary protein of DNA polymerase delta and is involved in the control of eukaryotic DNA replication by increasing the polymerase's processivity during elongation of the leading strand.</text>
</comment>
<evidence type="ECO:0000256" key="1">
    <source>
        <dbReference type="ARBA" id="ARBA00004123"/>
    </source>
</evidence>
<dbReference type="GO" id="GO:0003677">
    <property type="term" value="F:DNA binding"/>
    <property type="evidence" value="ECO:0007669"/>
    <property type="project" value="UniProtKB-KW"/>
</dbReference>
<dbReference type="GO" id="GO:0043626">
    <property type="term" value="C:PCNA complex"/>
    <property type="evidence" value="ECO:0007669"/>
    <property type="project" value="TreeGrafter"/>
</dbReference>
<dbReference type="Pfam" id="PF00705">
    <property type="entry name" value="PCNA_N"/>
    <property type="match status" value="1"/>
</dbReference>
<name>A0A1W0WMK4_HYPEX</name>
<dbReference type="FunFam" id="3.10.150.10:FF:000008">
    <property type="entry name" value="Proliferating cell nuclear antigen"/>
    <property type="match status" value="1"/>
</dbReference>
<organism evidence="11 12">
    <name type="scientific">Hypsibius exemplaris</name>
    <name type="common">Freshwater tardigrade</name>
    <dbReference type="NCBI Taxonomy" id="2072580"/>
    <lineage>
        <taxon>Eukaryota</taxon>
        <taxon>Metazoa</taxon>
        <taxon>Ecdysozoa</taxon>
        <taxon>Tardigrada</taxon>
        <taxon>Eutardigrada</taxon>
        <taxon>Parachela</taxon>
        <taxon>Hypsibioidea</taxon>
        <taxon>Hypsibiidae</taxon>
        <taxon>Hypsibius</taxon>
    </lineage>
</organism>
<dbReference type="EMBL" id="MTYJ01000074">
    <property type="protein sequence ID" value="OQV16446.1"/>
    <property type="molecule type" value="Genomic_DNA"/>
</dbReference>
<evidence type="ECO:0000256" key="8">
    <source>
        <dbReference type="RuleBase" id="RU003671"/>
    </source>
</evidence>
<dbReference type="SUPFAM" id="SSF55979">
    <property type="entry name" value="DNA clamp"/>
    <property type="match status" value="2"/>
</dbReference>
<comment type="subunit">
    <text evidence="6">Homotrimer. Forms a complex with activator 1 heteropentamer in the presence of ATP.</text>
</comment>
<evidence type="ECO:0000256" key="2">
    <source>
        <dbReference type="ARBA" id="ARBA00010462"/>
    </source>
</evidence>
<dbReference type="GO" id="GO:0006275">
    <property type="term" value="P:regulation of DNA replication"/>
    <property type="evidence" value="ECO:0007669"/>
    <property type="project" value="InterPro"/>
</dbReference>
<feature type="domain" description="Proliferating cell nuclear antigen PCNA C-terminal" evidence="10">
    <location>
        <begin position="134"/>
        <end position="259"/>
    </location>
</feature>
<dbReference type="NCBIfam" id="TIGR00590">
    <property type="entry name" value="pcna"/>
    <property type="match status" value="1"/>
</dbReference>
<dbReference type="InterPro" id="IPR022648">
    <property type="entry name" value="Pr_cel_nuc_antig_N"/>
</dbReference>
<dbReference type="Pfam" id="PF02747">
    <property type="entry name" value="PCNA_C"/>
    <property type="match status" value="1"/>
</dbReference>
<evidence type="ECO:0000256" key="6">
    <source>
        <dbReference type="ARBA" id="ARBA00062326"/>
    </source>
</evidence>
<dbReference type="GO" id="GO:0006298">
    <property type="term" value="P:mismatch repair"/>
    <property type="evidence" value="ECO:0007669"/>
    <property type="project" value="TreeGrafter"/>
</dbReference>
<keyword evidence="5 7" id="KW-0539">Nucleus</keyword>
<gene>
    <name evidence="11" type="ORF">BV898_09437</name>
</gene>
<dbReference type="PANTHER" id="PTHR11352:SF0">
    <property type="entry name" value="PROLIFERATING CELL NUCLEAR ANTIGEN"/>
    <property type="match status" value="1"/>
</dbReference>
<dbReference type="PRINTS" id="PR00339">
    <property type="entry name" value="PCNACYCLIN"/>
</dbReference>
<evidence type="ECO:0000256" key="4">
    <source>
        <dbReference type="ARBA" id="ARBA00023125"/>
    </source>
</evidence>
<accession>A0A1W0WMK4</accession>
<dbReference type="FunFam" id="3.10.150.10:FF:000006">
    <property type="entry name" value="Proliferating cell nuclear antigen"/>
    <property type="match status" value="1"/>
</dbReference>
<sequence length="264" mass="29418">MTTNGAIFEVKMAQASVLKKVIDAIKDLLGDSSWDCTNSGMSLQAMDSAHVALVNVLLRSEGFENYRCNRNVTLGISLGSLTKVLKCAGNDDELTIRHDDKTNVVTFGFTNDESERYAEFDLKLMNLDSESLAIPEIEYDCVVKMPSTEFRRVVQDLAQFGDSIDIVCAKTNVLFEATGDIGKGQIRLSERSSKKSDQDVTIEMIEPVRLTFALKYLNMFTKATPISDVVQLALSNNHPLCLEYPIPEVGRVRFYLAPKINEEN</sequence>
<dbReference type="PROSITE" id="PS01251">
    <property type="entry name" value="PCNA_1"/>
    <property type="match status" value="1"/>
</dbReference>
<dbReference type="InterPro" id="IPR022649">
    <property type="entry name" value="Pr_cel_nuc_antig_C"/>
</dbReference>
<dbReference type="AlphaFoldDB" id="A0A1W0WMK4"/>
<dbReference type="GO" id="GO:0019985">
    <property type="term" value="P:translesion synthesis"/>
    <property type="evidence" value="ECO:0007669"/>
    <property type="project" value="TreeGrafter"/>
</dbReference>
<keyword evidence="3 8" id="KW-0235">DNA replication</keyword>
<feature type="domain" description="Proliferating cell nuclear antigen PCNA N-terminal" evidence="9">
    <location>
        <begin position="7"/>
        <end position="130"/>
    </location>
</feature>
<keyword evidence="4 8" id="KW-0238">DNA-binding</keyword>
<evidence type="ECO:0000313" key="12">
    <source>
        <dbReference type="Proteomes" id="UP000192578"/>
    </source>
</evidence>
<keyword evidence="12" id="KW-1185">Reference proteome</keyword>
<evidence type="ECO:0000256" key="5">
    <source>
        <dbReference type="ARBA" id="ARBA00023242"/>
    </source>
</evidence>